<feature type="region of interest" description="Disordered" evidence="1">
    <location>
        <begin position="335"/>
        <end position="385"/>
    </location>
</feature>
<dbReference type="SUPFAM" id="SSF48371">
    <property type="entry name" value="ARM repeat"/>
    <property type="match status" value="1"/>
</dbReference>
<reference evidence="3" key="2">
    <citation type="submission" date="2022-06" db="UniProtKB">
        <authorList>
            <consortium name="EnsemblMetazoa"/>
        </authorList>
    </citation>
    <scope>IDENTIFICATION</scope>
</reference>
<dbReference type="SUPFAM" id="SSF49785">
    <property type="entry name" value="Galactose-binding domain-like"/>
    <property type="match status" value="1"/>
</dbReference>
<dbReference type="GO" id="GO:0000226">
    <property type="term" value="P:microtubule cytoskeleton organization"/>
    <property type="evidence" value="ECO:0007669"/>
    <property type="project" value="UniProtKB-ARBA"/>
</dbReference>
<keyword evidence="4" id="KW-1185">Reference proteome</keyword>
<dbReference type="Proteomes" id="UP000007819">
    <property type="component" value="Chromosome A1"/>
</dbReference>
<dbReference type="InterPro" id="IPR011989">
    <property type="entry name" value="ARM-like"/>
</dbReference>
<dbReference type="OMA" id="VQGNDYN"/>
<feature type="compositionally biased region" description="Low complexity" evidence="1">
    <location>
        <begin position="406"/>
        <end position="418"/>
    </location>
</feature>
<dbReference type="GeneID" id="100164778"/>
<organism evidence="3 4">
    <name type="scientific">Acyrthosiphon pisum</name>
    <name type="common">Pea aphid</name>
    <dbReference type="NCBI Taxonomy" id="7029"/>
    <lineage>
        <taxon>Eukaryota</taxon>
        <taxon>Metazoa</taxon>
        <taxon>Ecdysozoa</taxon>
        <taxon>Arthropoda</taxon>
        <taxon>Hexapoda</taxon>
        <taxon>Insecta</taxon>
        <taxon>Pterygota</taxon>
        <taxon>Neoptera</taxon>
        <taxon>Paraneoptera</taxon>
        <taxon>Hemiptera</taxon>
        <taxon>Sternorrhyncha</taxon>
        <taxon>Aphidomorpha</taxon>
        <taxon>Aphidoidea</taxon>
        <taxon>Aphididae</taxon>
        <taxon>Macrosiphini</taxon>
        <taxon>Acyrthosiphon</taxon>
    </lineage>
</organism>
<evidence type="ECO:0000256" key="1">
    <source>
        <dbReference type="SAM" id="MobiDB-lite"/>
    </source>
</evidence>
<dbReference type="Pfam" id="PF21040">
    <property type="entry name" value="CEP104-like_TOG"/>
    <property type="match status" value="1"/>
</dbReference>
<dbReference type="Pfam" id="PF21039">
    <property type="entry name" value="CEP104_ZnF"/>
    <property type="match status" value="1"/>
</dbReference>
<dbReference type="InterPro" id="IPR048738">
    <property type="entry name" value="CEP104_Znf"/>
</dbReference>
<dbReference type="EnsemblMetazoa" id="XM_001942776.5">
    <property type="protein sequence ID" value="XP_001942811.1"/>
    <property type="gene ID" value="LOC100164778"/>
</dbReference>
<dbReference type="InterPro" id="IPR016024">
    <property type="entry name" value="ARM-type_fold"/>
</dbReference>
<dbReference type="Gene3D" id="1.25.10.10">
    <property type="entry name" value="Leucine-rich Repeat Variant"/>
    <property type="match status" value="1"/>
</dbReference>
<accession>A0A8R1WAR7</accession>
<dbReference type="InterPro" id="IPR034085">
    <property type="entry name" value="TOG"/>
</dbReference>
<evidence type="ECO:0000313" key="4">
    <source>
        <dbReference type="Proteomes" id="UP000007819"/>
    </source>
</evidence>
<dbReference type="RefSeq" id="XP_003247172.1">
    <property type="nucleotide sequence ID" value="XM_003247124.3"/>
</dbReference>
<feature type="region of interest" description="Disordered" evidence="1">
    <location>
        <begin position="398"/>
        <end position="422"/>
    </location>
</feature>
<dbReference type="InterPro" id="IPR008979">
    <property type="entry name" value="Galactose-bd-like_sf"/>
</dbReference>
<sequence>MAAGKVEFVVVYKTSEDVIYQSSELNNHGPTVKGWRSSKNCEYPQQLILKLYETTVIQQIQILSHQYLIPNKIEIWIGPEEYVETDNLSTQNYEYLGYITLNDNDGGSVKSRELKTITLPLASATSYVKLVLYENHKNSLNRFNQVSLIGIQVTGEKQHTDQGSITHHSSICDDLAFEMYVDKHIAQIIRLLENRKIIAVRDERFEYARKLKGAMTELRSAGEKLGKLELSKTQAIQNEDYGKAKKKKTQMEEYRAQVMIENRVDDLLEKNGPLEMNDEEPEDLVDKTPGSVDDAIKYVASVSPIDLPKQVSVKPCQQEIQVPEKIETEVADEPDIYHSPVSPLHYPENNSRERSPKLQHTIVTKAISLKRPKPIRPKSSKSSYDAYDEQAIPAQRFCQTQNNLDSSTSTSTSGVGTSKLSDRDKKQASIPIAVFGLPMVKHFFSKQYSDKFEGLKLMETSMKSFMFDGVDVRHSPNKMTRAAVQLLHRTLRDKVFAVYNLSAEIIRFLFSEFIPGRVSTGEASRSLETLLPELLAKAGDTTPRINTIATHTILSVAEVPDIRKLNIIPTHLTRLLTGNIHPRLILSRLEMVEQLIVSQGVSSDKNSGMTCRILCEFGMSAIHHPTEAVRKAAERILVHVYKVNPRFVRKQLPPDDEITRRNIMYRQLMQEFERIDQERLGEIDTVGQIQCKLVRSTSENTSSYHNNESTHNTIVQSKLSSSTSASVADVYENGQNNTNALKLNRCTFCKDESIFSEEELNIHYWKYCPLLMRCEHCSEVIEIMALRHHLMKECDFKDKYTVCDKCLEVIEIEFLEHHISGPTCTKRNTVNNICPLCLEEIGSDHQDWYKHLVGPSACEIHPRKNYLKRH</sequence>
<proteinExistence type="predicted"/>
<dbReference type="OrthoDB" id="66599at2759"/>
<dbReference type="Pfam" id="PF21038">
    <property type="entry name" value="CEP104_N"/>
    <property type="match status" value="1"/>
</dbReference>
<evidence type="ECO:0000259" key="2">
    <source>
        <dbReference type="SMART" id="SM01349"/>
    </source>
</evidence>
<feature type="compositionally biased region" description="Basic residues" evidence="1">
    <location>
        <begin position="368"/>
        <end position="379"/>
    </location>
</feature>
<dbReference type="AlphaFoldDB" id="A0A8R1WAR7"/>
<dbReference type="SMART" id="SM01349">
    <property type="entry name" value="TOG"/>
    <property type="match status" value="1"/>
</dbReference>
<dbReference type="RefSeq" id="XP_001942811.1">
    <property type="nucleotide sequence ID" value="XM_001942776.4"/>
</dbReference>
<protein>
    <recommendedName>
        <fullName evidence="2">TOG domain-containing protein</fullName>
    </recommendedName>
</protein>
<dbReference type="Gene3D" id="2.60.120.260">
    <property type="entry name" value="Galactose-binding domain-like"/>
    <property type="match status" value="1"/>
</dbReference>
<name>A0A8R1WAR7_ACYPI</name>
<dbReference type="EnsemblMetazoa" id="XM_003247124.4">
    <property type="protein sequence ID" value="XP_003247172.1"/>
    <property type="gene ID" value="LOC100164778"/>
</dbReference>
<dbReference type="KEGG" id="api:100164778"/>
<feature type="domain" description="TOG" evidence="2">
    <location>
        <begin position="427"/>
        <end position="681"/>
    </location>
</feature>
<dbReference type="InterPro" id="IPR052607">
    <property type="entry name" value="CEP104-like"/>
</dbReference>
<dbReference type="InterPro" id="IPR048739">
    <property type="entry name" value="CEP104_N"/>
</dbReference>
<reference evidence="4" key="1">
    <citation type="submission" date="2010-06" db="EMBL/GenBank/DDBJ databases">
        <authorList>
            <person name="Jiang H."/>
            <person name="Abraham K."/>
            <person name="Ali S."/>
            <person name="Alsbrooks S.L."/>
            <person name="Anim B.N."/>
            <person name="Anosike U.S."/>
            <person name="Attaway T."/>
            <person name="Bandaranaike D.P."/>
            <person name="Battles P.K."/>
            <person name="Bell S.N."/>
            <person name="Bell A.V."/>
            <person name="Beltran B."/>
            <person name="Bickham C."/>
            <person name="Bustamante Y."/>
            <person name="Caleb T."/>
            <person name="Canada A."/>
            <person name="Cardenas V."/>
            <person name="Carter K."/>
            <person name="Chacko J."/>
            <person name="Chandrabose M.N."/>
            <person name="Chavez D."/>
            <person name="Chavez A."/>
            <person name="Chen L."/>
            <person name="Chu H.-S."/>
            <person name="Claassen K.J."/>
            <person name="Cockrell R."/>
            <person name="Collins M."/>
            <person name="Cooper J.A."/>
            <person name="Cree A."/>
            <person name="Curry S.M."/>
            <person name="Da Y."/>
            <person name="Dao M.D."/>
            <person name="Das B."/>
            <person name="Davila M.-L."/>
            <person name="Davy-Carroll L."/>
            <person name="Denson S."/>
            <person name="Dinh H."/>
            <person name="Ebong V.E."/>
            <person name="Edwards J.R."/>
            <person name="Egan A."/>
            <person name="El-Daye J."/>
            <person name="Escobedo L."/>
            <person name="Fernandez S."/>
            <person name="Fernando P.R."/>
            <person name="Flagg N."/>
            <person name="Forbes L.D."/>
            <person name="Fowler R.G."/>
            <person name="Fu Q."/>
            <person name="Gabisi R.A."/>
            <person name="Ganer J."/>
            <person name="Garbino Pronczuk A."/>
            <person name="Garcia R.M."/>
            <person name="Garner T."/>
            <person name="Garrett T.E."/>
            <person name="Gonzalez D.A."/>
            <person name="Hamid H."/>
            <person name="Hawkins E.S."/>
            <person name="Hirani K."/>
            <person name="Hogues M.E."/>
            <person name="Hollins B."/>
            <person name="Hsiao C.-H."/>
            <person name="Jabil R."/>
            <person name="James M.L."/>
            <person name="Jhangiani S.N."/>
            <person name="Johnson B."/>
            <person name="Johnson Q."/>
            <person name="Joshi V."/>
            <person name="Kalu J.B."/>
            <person name="Kam C."/>
            <person name="Kashfia A."/>
            <person name="Keebler J."/>
            <person name="Kisamo H."/>
            <person name="Kovar C.L."/>
            <person name="Lago L.A."/>
            <person name="Lai C.-Y."/>
            <person name="Laidlaw J."/>
            <person name="Lara F."/>
            <person name="Le T.-K."/>
            <person name="Lee S.L."/>
            <person name="Legall F.H."/>
            <person name="Lemon S.J."/>
            <person name="Lewis L.R."/>
            <person name="Li B."/>
            <person name="Liu Y."/>
            <person name="Liu Y.-S."/>
            <person name="Lopez J."/>
            <person name="Lozado R.J."/>
            <person name="Lu J."/>
            <person name="Madu R.C."/>
            <person name="Maheshwari M."/>
            <person name="Maheshwari R."/>
            <person name="Malloy K."/>
            <person name="Martinez E."/>
            <person name="Mathew T."/>
            <person name="Mercado I.C."/>
            <person name="Mercado C."/>
            <person name="Meyer B."/>
            <person name="Montgomery K."/>
            <person name="Morgan M.B."/>
            <person name="Munidasa M."/>
            <person name="Nazareth L.V."/>
            <person name="Nelson J."/>
            <person name="Ng B.M."/>
            <person name="Nguyen N.B."/>
            <person name="Nguyen P.Q."/>
            <person name="Nguyen T."/>
            <person name="Obregon M."/>
            <person name="Okwuonu G.O."/>
            <person name="Onwere C.G."/>
            <person name="Orozco G."/>
            <person name="Parra A."/>
            <person name="Patel S."/>
            <person name="Patil S."/>
            <person name="Perez A."/>
            <person name="Perez Y."/>
            <person name="Pham C."/>
            <person name="Primus E.L."/>
            <person name="Pu L.-L."/>
            <person name="Puazo M."/>
            <person name="Qin X."/>
            <person name="Quiroz J.B."/>
            <person name="Reese J."/>
            <person name="Richards S."/>
            <person name="Rives C.M."/>
            <person name="Robberts R."/>
            <person name="Ruiz S.J."/>
            <person name="Ruiz M.J."/>
            <person name="Santibanez J."/>
            <person name="Schneider B.W."/>
            <person name="Sisson I."/>
            <person name="Smith M."/>
            <person name="Sodergren E."/>
            <person name="Song X.-Z."/>
            <person name="Song B.B."/>
            <person name="Summersgill H."/>
            <person name="Thelus R."/>
            <person name="Thornton R.D."/>
            <person name="Trejos Z.Y."/>
            <person name="Usmani K."/>
            <person name="Vattathil S."/>
            <person name="Villasana D."/>
            <person name="Walker D.L."/>
            <person name="Wang S."/>
            <person name="Wang K."/>
            <person name="White C.S."/>
            <person name="Williams A.C."/>
            <person name="Williamson J."/>
            <person name="Wilson K."/>
            <person name="Woghiren I.O."/>
            <person name="Woodworth J.R."/>
            <person name="Worley K.C."/>
            <person name="Wright R.A."/>
            <person name="Wu W."/>
            <person name="Young L."/>
            <person name="Zhang L."/>
            <person name="Zhang J."/>
            <person name="Zhu Y."/>
            <person name="Muzny D.M."/>
            <person name="Weinstock G."/>
            <person name="Gibbs R.A."/>
        </authorList>
    </citation>
    <scope>NUCLEOTIDE SEQUENCE [LARGE SCALE GENOMIC DNA]</scope>
    <source>
        <strain evidence="4">LSR1</strain>
    </source>
</reference>
<dbReference type="GO" id="GO:0005929">
    <property type="term" value="C:cilium"/>
    <property type="evidence" value="ECO:0007669"/>
    <property type="project" value="TreeGrafter"/>
</dbReference>
<evidence type="ECO:0000313" key="3">
    <source>
        <dbReference type="EnsemblMetazoa" id="XP_003247172.1"/>
    </source>
</evidence>
<dbReference type="PANTHER" id="PTHR13371:SF0">
    <property type="entry name" value="CENTROSOMAL PROTEIN OF 104 KDA"/>
    <property type="match status" value="1"/>
</dbReference>
<dbReference type="PANTHER" id="PTHR13371">
    <property type="entry name" value="GLYCINE-, GLUTAMATE-, THIENYLCYCLOHEXYLPIPERIDINE-BINDING PROTEIN"/>
    <property type="match status" value="1"/>
</dbReference>